<keyword evidence="5" id="KW-1185">Reference proteome</keyword>
<keyword evidence="1" id="KW-0863">Zinc-finger</keyword>
<keyword evidence="1" id="KW-0479">Metal-binding</keyword>
<feature type="compositionally biased region" description="Basic and acidic residues" evidence="2">
    <location>
        <begin position="79"/>
        <end position="89"/>
    </location>
</feature>
<feature type="region of interest" description="Disordered" evidence="2">
    <location>
        <begin position="403"/>
        <end position="522"/>
    </location>
</feature>
<reference evidence="4 5" key="1">
    <citation type="journal article" date="2018" name="Cell">
        <title>The Chara Genome: Secondary Complexity and Implications for Plant Terrestrialization.</title>
        <authorList>
            <person name="Nishiyama T."/>
            <person name="Sakayama H."/>
            <person name="Vries J.D."/>
            <person name="Buschmann H."/>
            <person name="Saint-Marcoux D."/>
            <person name="Ullrich K.K."/>
            <person name="Haas F.B."/>
            <person name="Vanderstraeten L."/>
            <person name="Becker D."/>
            <person name="Lang D."/>
            <person name="Vosolsobe S."/>
            <person name="Rombauts S."/>
            <person name="Wilhelmsson P.K.I."/>
            <person name="Janitza P."/>
            <person name="Kern R."/>
            <person name="Heyl A."/>
            <person name="Rumpler F."/>
            <person name="Villalobos L.I.A.C."/>
            <person name="Clay J.M."/>
            <person name="Skokan R."/>
            <person name="Toyoda A."/>
            <person name="Suzuki Y."/>
            <person name="Kagoshima H."/>
            <person name="Schijlen E."/>
            <person name="Tajeshwar N."/>
            <person name="Catarino B."/>
            <person name="Hetherington A.J."/>
            <person name="Saltykova A."/>
            <person name="Bonnot C."/>
            <person name="Breuninger H."/>
            <person name="Symeonidi A."/>
            <person name="Radhakrishnan G.V."/>
            <person name="Van Nieuwerburgh F."/>
            <person name="Deforce D."/>
            <person name="Chang C."/>
            <person name="Karol K.G."/>
            <person name="Hedrich R."/>
            <person name="Ulvskov P."/>
            <person name="Glockner G."/>
            <person name="Delwiche C.F."/>
            <person name="Petrasek J."/>
            <person name="Van de Peer Y."/>
            <person name="Friml J."/>
            <person name="Beilby M."/>
            <person name="Dolan L."/>
            <person name="Kohara Y."/>
            <person name="Sugano S."/>
            <person name="Fujiyama A."/>
            <person name="Delaux P.-M."/>
            <person name="Quint M."/>
            <person name="TheiBen G."/>
            <person name="Hagemann M."/>
            <person name="Harholt J."/>
            <person name="Dunand C."/>
            <person name="Zachgo S."/>
            <person name="Langdale J."/>
            <person name="Maumus F."/>
            <person name="Straeten D.V.D."/>
            <person name="Gould S.B."/>
            <person name="Rensing S.A."/>
        </authorList>
    </citation>
    <scope>NUCLEOTIDE SEQUENCE [LARGE SCALE GENOMIC DNA]</scope>
    <source>
        <strain evidence="4 5">S276</strain>
    </source>
</reference>
<feature type="compositionally biased region" description="Basic and acidic residues" evidence="2">
    <location>
        <begin position="253"/>
        <end position="263"/>
    </location>
</feature>
<feature type="compositionally biased region" description="Basic and acidic residues" evidence="2">
    <location>
        <begin position="509"/>
        <end position="522"/>
    </location>
</feature>
<gene>
    <name evidence="4" type="ORF">CBR_g50899</name>
</gene>
<accession>A0A388M7P9</accession>
<feature type="compositionally biased region" description="Basic and acidic residues" evidence="2">
    <location>
        <begin position="454"/>
        <end position="489"/>
    </location>
</feature>
<dbReference type="SMART" id="SM00343">
    <property type="entry name" value="ZnF_C2HC"/>
    <property type="match status" value="1"/>
</dbReference>
<dbReference type="PROSITE" id="PS50158">
    <property type="entry name" value="ZF_CCHC"/>
    <property type="match status" value="1"/>
</dbReference>
<dbReference type="GO" id="GO:0008270">
    <property type="term" value="F:zinc ion binding"/>
    <property type="evidence" value="ECO:0007669"/>
    <property type="project" value="UniProtKB-KW"/>
</dbReference>
<sequence length="1086" mass="123456">MREYGYVEIEVDCADMPWCSLCRTFFHKDSDKECPRSEIYKKAVAKEKGTGKEKEEIEEKGKGKEARKEKEGDPNFQEKVGEKEKETEKPPPQPSPSPTELEELKADGSSGSFGRSWVEHGILQLKDLWDYEISDWLPMEKVKRLLPRLRGVEQNYSKIKQAVPPHWVNALKDDRELNAGCWVEDPCNTGRLWKIIGPDLRSGMKVQIWGVRPASHNRSLVWKEDGMIGSTMGLQEVRVHEQFTKKGTACQLENRDTDSDVGNHGRKRSNREEGKTTVGGRMDRMNNGGFNGNGNGGSGNYGGGGYNGGSGQGVTCYNCGKMGHMARDCWAKRGRLASDPELDGMKEFYRDILRQKRDQEEKKRREEEHAKREEEDRRRCDELSRKAQELKVENLMARELKEGMRKQQEELRKQAEELKRKRGVGEGTPKRGRARRGGDVDQDFSDPPSEEESDLSKRIGELIRVLESRTPPRTDPEISPRRSPRDTPRRTKVTRRQTRFEQGESLAAAERRASRDRETKARDRYEDTGFLLKKRYDHTMMDFIFNLQRDLTSKRADRIKGLCRKAGIKYITRDQAIEELVRQNTDLAYEGLYDDEGNNEEEQDPVVDLGDDEVLTSPRPPRRTTPRTPHSDRLSRPLCTVSLWKYLAVLLRFRCALRGQGEGMEVLRLVGISAATACMLLALHGHIPWMEKLLRMLPLQGRIPDLGAKGVYEEENRESGQVLAAMRAEYDMRGLTAIGRWVPSGRLGQVYTRLKDQTEEIASNLTRKGRCDSLLVRCSDAKEMFTHLSHGAIRDATEWLFSHFEDRGYRQFKVAVRGRLTVLSKTRKKEEGYVTVTIQHIREMLGFQLAGSFASCQTLTIRQVTGIPMGRATSPALACITCAHAEFQFLTSLGKDRSLCHGIRVVDDITLFVGYTAGDVTTVTRAMEIVQTFVDNYTEGIVLIEKGEEENTLEFVGTCMMARVTPINFQIWPAPKNKQALHETRQLHFHSMQDFGSCSSKLVKVNTLPTMFRRQRMLASSTTAAIPAMCAVIREALLRGYPPEVFLQGLAGSERLATEPVFDAFHAMVRELWRKAGPGSTTGKYR</sequence>
<feature type="compositionally biased region" description="Acidic residues" evidence="2">
    <location>
        <begin position="592"/>
        <end position="614"/>
    </location>
</feature>
<dbReference type="SUPFAM" id="SSF57756">
    <property type="entry name" value="Retrovirus zinc finger-like domains"/>
    <property type="match status" value="1"/>
</dbReference>
<feature type="region of interest" description="Disordered" evidence="2">
    <location>
        <begin position="251"/>
        <end position="291"/>
    </location>
</feature>
<dbReference type="InterPro" id="IPR001878">
    <property type="entry name" value="Znf_CCHC"/>
</dbReference>
<feature type="region of interest" description="Disordered" evidence="2">
    <location>
        <begin position="591"/>
        <end position="634"/>
    </location>
</feature>
<dbReference type="AlphaFoldDB" id="A0A388M7P9"/>
<feature type="region of interest" description="Disordered" evidence="2">
    <location>
        <begin position="358"/>
        <end position="383"/>
    </location>
</feature>
<evidence type="ECO:0000256" key="1">
    <source>
        <dbReference type="PROSITE-ProRule" id="PRU00047"/>
    </source>
</evidence>
<dbReference type="Gramene" id="GBG90556">
    <property type="protein sequence ID" value="GBG90556"/>
    <property type="gene ID" value="CBR_g50899"/>
</dbReference>
<dbReference type="InterPro" id="IPR036875">
    <property type="entry name" value="Znf_CCHC_sf"/>
</dbReference>
<dbReference type="STRING" id="69332.A0A388M7P9"/>
<keyword evidence="1" id="KW-0862">Zinc</keyword>
<dbReference type="Proteomes" id="UP000265515">
    <property type="component" value="Unassembled WGS sequence"/>
</dbReference>
<feature type="region of interest" description="Disordered" evidence="2">
    <location>
        <begin position="30"/>
        <end position="108"/>
    </location>
</feature>
<protein>
    <recommendedName>
        <fullName evidence="3">CCHC-type domain-containing protein</fullName>
    </recommendedName>
</protein>
<name>A0A388M7P9_CHABU</name>
<evidence type="ECO:0000259" key="3">
    <source>
        <dbReference type="PROSITE" id="PS50158"/>
    </source>
</evidence>
<dbReference type="Pfam" id="PF00098">
    <property type="entry name" value="zf-CCHC"/>
    <property type="match status" value="1"/>
</dbReference>
<comment type="caution">
    <text evidence="4">The sequence shown here is derived from an EMBL/GenBank/DDBJ whole genome shotgun (WGS) entry which is preliminary data.</text>
</comment>
<feature type="compositionally biased region" description="Acidic residues" evidence="2">
    <location>
        <begin position="440"/>
        <end position="453"/>
    </location>
</feature>
<organism evidence="4 5">
    <name type="scientific">Chara braunii</name>
    <name type="common">Braun's stonewort</name>
    <dbReference type="NCBI Taxonomy" id="69332"/>
    <lineage>
        <taxon>Eukaryota</taxon>
        <taxon>Viridiplantae</taxon>
        <taxon>Streptophyta</taxon>
        <taxon>Charophyceae</taxon>
        <taxon>Charales</taxon>
        <taxon>Characeae</taxon>
        <taxon>Chara</taxon>
    </lineage>
</organism>
<proteinExistence type="predicted"/>
<dbReference type="GO" id="GO:0003676">
    <property type="term" value="F:nucleic acid binding"/>
    <property type="evidence" value="ECO:0007669"/>
    <property type="project" value="InterPro"/>
</dbReference>
<feature type="domain" description="CCHC-type" evidence="3">
    <location>
        <begin position="316"/>
        <end position="329"/>
    </location>
</feature>
<feature type="compositionally biased region" description="Basic and acidic residues" evidence="2">
    <location>
        <begin position="403"/>
        <end position="419"/>
    </location>
</feature>
<dbReference type="Gene3D" id="4.10.60.10">
    <property type="entry name" value="Zinc finger, CCHC-type"/>
    <property type="match status" value="1"/>
</dbReference>
<dbReference type="EMBL" id="BFEA01000821">
    <property type="protein sequence ID" value="GBG90556.1"/>
    <property type="molecule type" value="Genomic_DNA"/>
</dbReference>
<evidence type="ECO:0000313" key="4">
    <source>
        <dbReference type="EMBL" id="GBG90556.1"/>
    </source>
</evidence>
<evidence type="ECO:0000256" key="2">
    <source>
        <dbReference type="SAM" id="MobiDB-lite"/>
    </source>
</evidence>
<evidence type="ECO:0000313" key="5">
    <source>
        <dbReference type="Proteomes" id="UP000265515"/>
    </source>
</evidence>
<feature type="compositionally biased region" description="Basic and acidic residues" evidence="2">
    <location>
        <begin position="30"/>
        <end position="73"/>
    </location>
</feature>